<reference evidence="1" key="1">
    <citation type="submission" date="2020-10" db="EMBL/GenBank/DDBJ databases">
        <title>Ca. Dormibacterota MAGs.</title>
        <authorList>
            <person name="Montgomery K."/>
        </authorList>
    </citation>
    <scope>NUCLEOTIDE SEQUENCE [LARGE SCALE GENOMIC DNA]</scope>
    <source>
        <strain evidence="1">SC8812_S17_10</strain>
    </source>
</reference>
<protein>
    <submittedName>
        <fullName evidence="1">Uncharacterized protein</fullName>
    </submittedName>
</protein>
<organism evidence="1 2">
    <name type="scientific">Candidatus Nephthysia bennettiae</name>
    <dbReference type="NCBI Taxonomy" id="3127016"/>
    <lineage>
        <taxon>Bacteria</taxon>
        <taxon>Bacillati</taxon>
        <taxon>Candidatus Dormiibacterota</taxon>
        <taxon>Candidatus Dormibacteria</taxon>
        <taxon>Candidatus Dormibacterales</taxon>
        <taxon>Candidatus Dormibacteraceae</taxon>
        <taxon>Candidatus Nephthysia</taxon>
    </lineage>
</organism>
<sequence>MTVVTLLFLLAFVMLLANVVLRLVERIQRLQRIVLTQVPPVTRRVQPTALPGSELFTADDRQVRNWEDYFPSGRGILIILDPRNDQSRVVAAQLRLQNTAGPQRWVSSPIAVAVEGEKSAAARFIRKNQISDLSPLLMDSGTTESIGVHGTPAAVAVDDLNVVAVAQFHSMLHLHHFEEVTIGAPGKDRSQLSSIAELSIQEEERQWLNWIPRS</sequence>
<evidence type="ECO:0000313" key="1">
    <source>
        <dbReference type="EMBL" id="MBJ7600357.1"/>
    </source>
</evidence>
<dbReference type="AlphaFoldDB" id="A0A934K4M1"/>
<proteinExistence type="predicted"/>
<gene>
    <name evidence="1" type="ORF">JF922_20065</name>
</gene>
<name>A0A934K4M1_9BACT</name>
<comment type="caution">
    <text evidence="1">The sequence shown here is derived from an EMBL/GenBank/DDBJ whole genome shotgun (WGS) entry which is preliminary data.</text>
</comment>
<evidence type="ECO:0000313" key="2">
    <source>
        <dbReference type="Proteomes" id="UP000612893"/>
    </source>
</evidence>
<accession>A0A934K4M1</accession>
<dbReference type="EMBL" id="JAEKNR010000198">
    <property type="protein sequence ID" value="MBJ7600357.1"/>
    <property type="molecule type" value="Genomic_DNA"/>
</dbReference>
<keyword evidence="2" id="KW-1185">Reference proteome</keyword>
<dbReference type="Proteomes" id="UP000612893">
    <property type="component" value="Unassembled WGS sequence"/>
</dbReference>